<protein>
    <submittedName>
        <fullName evidence="3">Uncharacterized protein</fullName>
    </submittedName>
</protein>
<sequence>MTVGERLGWGAAAVVVATWLALVEVFWLPLRAGGVLVPVSVLAAVVGNLLLPVAALRLSGSRLVALLPALAWLVVAVGAMLRRPEGDLVMTGAGDLGVLNLVFLMLGVLAAAVSVGRVLGGSRRPVAPARSAPAAGPARTTAGQPGVG</sequence>
<reference evidence="4" key="1">
    <citation type="submission" date="2016-10" db="EMBL/GenBank/DDBJ databases">
        <authorList>
            <person name="Varghese N."/>
            <person name="Submissions S."/>
        </authorList>
    </citation>
    <scope>NUCLEOTIDE SEQUENCE [LARGE SCALE GENOMIC DNA]</scope>
    <source>
        <strain evidence="4">DSM 46838</strain>
    </source>
</reference>
<evidence type="ECO:0000313" key="3">
    <source>
        <dbReference type="EMBL" id="SFF37138.1"/>
    </source>
</evidence>
<dbReference type="RefSeq" id="WP_092200762.1">
    <property type="nucleotide sequence ID" value="NZ_FOND01000012.1"/>
</dbReference>
<evidence type="ECO:0000313" key="4">
    <source>
        <dbReference type="Proteomes" id="UP000198589"/>
    </source>
</evidence>
<feature type="transmembrane region" description="Helical" evidence="2">
    <location>
        <begin position="35"/>
        <end position="56"/>
    </location>
</feature>
<feature type="transmembrane region" description="Helical" evidence="2">
    <location>
        <begin position="101"/>
        <end position="120"/>
    </location>
</feature>
<keyword evidence="2" id="KW-0812">Transmembrane</keyword>
<gene>
    <name evidence="3" type="ORF">SAMN05216574_11297</name>
</gene>
<feature type="transmembrane region" description="Helical" evidence="2">
    <location>
        <begin position="7"/>
        <end position="29"/>
    </location>
</feature>
<dbReference type="AlphaFoldDB" id="A0A1I2I668"/>
<organism evidence="3 4">
    <name type="scientific">Blastococcus tunisiensis</name>
    <dbReference type="NCBI Taxonomy" id="1798228"/>
    <lineage>
        <taxon>Bacteria</taxon>
        <taxon>Bacillati</taxon>
        <taxon>Actinomycetota</taxon>
        <taxon>Actinomycetes</taxon>
        <taxon>Geodermatophilales</taxon>
        <taxon>Geodermatophilaceae</taxon>
        <taxon>Blastococcus</taxon>
    </lineage>
</organism>
<proteinExistence type="predicted"/>
<keyword evidence="4" id="KW-1185">Reference proteome</keyword>
<feature type="region of interest" description="Disordered" evidence="1">
    <location>
        <begin position="126"/>
        <end position="148"/>
    </location>
</feature>
<dbReference type="Proteomes" id="UP000198589">
    <property type="component" value="Unassembled WGS sequence"/>
</dbReference>
<dbReference type="EMBL" id="FOND01000012">
    <property type="protein sequence ID" value="SFF37138.1"/>
    <property type="molecule type" value="Genomic_DNA"/>
</dbReference>
<evidence type="ECO:0000256" key="1">
    <source>
        <dbReference type="SAM" id="MobiDB-lite"/>
    </source>
</evidence>
<name>A0A1I2I668_9ACTN</name>
<accession>A0A1I2I668</accession>
<dbReference type="STRING" id="1798228.SAMN05216574_11297"/>
<evidence type="ECO:0000256" key="2">
    <source>
        <dbReference type="SAM" id="Phobius"/>
    </source>
</evidence>
<dbReference type="OrthoDB" id="5198174at2"/>
<feature type="transmembrane region" description="Helical" evidence="2">
    <location>
        <begin position="63"/>
        <end position="81"/>
    </location>
</feature>
<keyword evidence="2" id="KW-1133">Transmembrane helix</keyword>
<keyword evidence="2" id="KW-0472">Membrane</keyword>